<accession>A0A6M2BMU3</accession>
<dbReference type="RefSeq" id="WP_166250830.1">
    <property type="nucleotide sequence ID" value="NZ_JAAMOW010000001.1"/>
</dbReference>
<keyword evidence="4" id="KW-0813">Transport</keyword>
<evidence type="ECO:0000256" key="3">
    <source>
        <dbReference type="ARBA" id="ARBA00010742"/>
    </source>
</evidence>
<dbReference type="PANTHER" id="PTHR30024:SF47">
    <property type="entry name" value="TAURINE-BINDING PERIPLASMIC PROTEIN"/>
    <property type="match status" value="1"/>
</dbReference>
<dbReference type="GO" id="GO:0042597">
    <property type="term" value="C:periplasmic space"/>
    <property type="evidence" value="ECO:0007669"/>
    <property type="project" value="UniProtKB-SubCell"/>
</dbReference>
<evidence type="ECO:0000256" key="5">
    <source>
        <dbReference type="ARBA" id="ARBA00022475"/>
    </source>
</evidence>
<sequence>MNLVLPFRPEIAHLTVGYMPLLDSAPLLWAAHRGYFRAAGLDVELVGEVSWASLRDRLAYGALDAAQCLAPMPVAATLGADHVGVPMMTGLCLSRGGSAITLSRTMADRLGMTSGMTATESATAVAQYVRGGGRLRLAHVFPFSMHHYLLREWLERGGLDVMGSDSGSIEFLVAPPPQMVRLLETGAVDGFCVGEPWNTAAVKGGLGFVVTPTSAIWDGGADKVLGVTREWAQQFPNTHRALLSAVMAALDELDSRDVTAELTMLLHRAKVLAVPESWIEAVLRGQGSGIPPRFASGLHAFPRRSQLMWCALQMLRCRQWNGPISLSSLTASVCDVSAYCDAAAALGFPRPAVDSVREGAGVVALGADGAAIESRFIDGSELDPANPAAYLAARGWNPEAARSAVTG</sequence>
<dbReference type="InterPro" id="IPR044527">
    <property type="entry name" value="NrtA/CpmA_ABC-bd_dom"/>
</dbReference>
<keyword evidence="8" id="KW-0472">Membrane</keyword>
<keyword evidence="5" id="KW-1003">Cell membrane</keyword>
<evidence type="ECO:0000256" key="1">
    <source>
        <dbReference type="ARBA" id="ARBA00004308"/>
    </source>
</evidence>
<comment type="caution">
    <text evidence="9">The sequence shown here is derived from an EMBL/GenBank/DDBJ whole genome shotgun (WGS) entry which is preliminary data.</text>
</comment>
<dbReference type="GO" id="GO:0012505">
    <property type="term" value="C:endomembrane system"/>
    <property type="evidence" value="ECO:0007669"/>
    <property type="project" value="UniProtKB-SubCell"/>
</dbReference>
<name>A0A6M2BMU3_9GAMM</name>
<evidence type="ECO:0000256" key="2">
    <source>
        <dbReference type="ARBA" id="ARBA00004418"/>
    </source>
</evidence>
<protein>
    <submittedName>
        <fullName evidence="9">ABC transporter substrate-binding protein</fullName>
    </submittedName>
</protein>
<dbReference type="EMBL" id="JAAMOW010000001">
    <property type="protein sequence ID" value="NGY03419.1"/>
    <property type="molecule type" value="Genomic_DNA"/>
</dbReference>
<evidence type="ECO:0000256" key="6">
    <source>
        <dbReference type="ARBA" id="ARBA00022519"/>
    </source>
</evidence>
<evidence type="ECO:0000256" key="8">
    <source>
        <dbReference type="ARBA" id="ARBA00023136"/>
    </source>
</evidence>
<keyword evidence="10" id="KW-1185">Reference proteome</keyword>
<comment type="subcellular location">
    <subcellularLocation>
        <location evidence="1">Endomembrane system</location>
    </subcellularLocation>
    <subcellularLocation>
        <location evidence="2">Periplasm</location>
    </subcellularLocation>
</comment>
<dbReference type="Pfam" id="PF13379">
    <property type="entry name" value="NMT1_2"/>
    <property type="match status" value="1"/>
</dbReference>
<proteinExistence type="inferred from homology"/>
<dbReference type="PANTHER" id="PTHR30024">
    <property type="entry name" value="ALIPHATIC SULFONATES-BINDING PROTEIN-RELATED"/>
    <property type="match status" value="1"/>
</dbReference>
<organism evidence="9 10">
    <name type="scientific">Solimonas terrae</name>
    <dbReference type="NCBI Taxonomy" id="1396819"/>
    <lineage>
        <taxon>Bacteria</taxon>
        <taxon>Pseudomonadati</taxon>
        <taxon>Pseudomonadota</taxon>
        <taxon>Gammaproteobacteria</taxon>
        <taxon>Nevskiales</taxon>
        <taxon>Nevskiaceae</taxon>
        <taxon>Solimonas</taxon>
    </lineage>
</organism>
<dbReference type="SUPFAM" id="SSF53850">
    <property type="entry name" value="Periplasmic binding protein-like II"/>
    <property type="match status" value="1"/>
</dbReference>
<evidence type="ECO:0000256" key="4">
    <source>
        <dbReference type="ARBA" id="ARBA00022448"/>
    </source>
</evidence>
<dbReference type="AlphaFoldDB" id="A0A6M2BMU3"/>
<keyword evidence="6" id="KW-0997">Cell inner membrane</keyword>
<keyword evidence="7" id="KW-0732">Signal</keyword>
<comment type="similarity">
    <text evidence="3">Belongs to the bacterial solute-binding protein SsuA/TauA family.</text>
</comment>
<dbReference type="Gene3D" id="3.40.190.10">
    <property type="entry name" value="Periplasmic binding protein-like II"/>
    <property type="match status" value="2"/>
</dbReference>
<dbReference type="CDD" id="cd13553">
    <property type="entry name" value="PBP2_NrtA_CpmA_like"/>
    <property type="match status" value="1"/>
</dbReference>
<reference evidence="9 10" key="1">
    <citation type="journal article" date="2014" name="Int. J. Syst. Evol. Microbiol.">
        <title>Solimonas terrae sp. nov., isolated from soil.</title>
        <authorList>
            <person name="Kim S.J."/>
            <person name="Moon J.Y."/>
            <person name="Weon H.Y."/>
            <person name="Ahn J.H."/>
            <person name="Chen W.M."/>
            <person name="Kwon S.W."/>
        </authorList>
    </citation>
    <scope>NUCLEOTIDE SEQUENCE [LARGE SCALE GENOMIC DNA]</scope>
    <source>
        <strain evidence="9 10">KIS83-12</strain>
    </source>
</reference>
<gene>
    <name evidence="9" type="ORF">G7Y85_01435</name>
</gene>
<evidence type="ECO:0000313" key="10">
    <source>
        <dbReference type="Proteomes" id="UP000472676"/>
    </source>
</evidence>
<evidence type="ECO:0000256" key="7">
    <source>
        <dbReference type="ARBA" id="ARBA00022729"/>
    </source>
</evidence>
<dbReference type="Proteomes" id="UP000472676">
    <property type="component" value="Unassembled WGS sequence"/>
</dbReference>
<evidence type="ECO:0000313" key="9">
    <source>
        <dbReference type="EMBL" id="NGY03419.1"/>
    </source>
</evidence>